<evidence type="ECO:0000256" key="10">
    <source>
        <dbReference type="ARBA" id="ARBA00023264"/>
    </source>
</evidence>
<keyword evidence="7" id="KW-0865">Zymogen</keyword>
<dbReference type="NCBIfam" id="TIGR00163">
    <property type="entry name" value="PS_decarb"/>
    <property type="match status" value="1"/>
</dbReference>
<dbReference type="Proteomes" id="UP000526501">
    <property type="component" value="Unassembled WGS sequence"/>
</dbReference>
<organism evidence="13 14">
    <name type="scientific">Pelagicoccus albus</name>
    <dbReference type="NCBI Taxonomy" id="415222"/>
    <lineage>
        <taxon>Bacteria</taxon>
        <taxon>Pseudomonadati</taxon>
        <taxon>Verrucomicrobiota</taxon>
        <taxon>Opitutia</taxon>
        <taxon>Puniceicoccales</taxon>
        <taxon>Pelagicoccaceae</taxon>
        <taxon>Pelagicoccus</taxon>
    </lineage>
</organism>
<evidence type="ECO:0000256" key="6">
    <source>
        <dbReference type="ARBA" id="ARBA00023098"/>
    </source>
</evidence>
<dbReference type="Pfam" id="PF02666">
    <property type="entry name" value="PS_Dcarbxylase"/>
    <property type="match status" value="1"/>
</dbReference>
<keyword evidence="10" id="KW-1208">Phospholipid metabolism</keyword>
<evidence type="ECO:0000256" key="2">
    <source>
        <dbReference type="ARBA" id="ARBA00005189"/>
    </source>
</evidence>
<evidence type="ECO:0000256" key="4">
    <source>
        <dbReference type="ARBA" id="ARBA00022516"/>
    </source>
</evidence>
<dbReference type="InterPro" id="IPR033177">
    <property type="entry name" value="PSD-B"/>
</dbReference>
<keyword evidence="11" id="KW-0670">Pyruvate</keyword>
<comment type="pathway">
    <text evidence="12">Phospholipid metabolism; phosphatidylethanolamine biosynthesis.</text>
</comment>
<dbReference type="EMBL" id="JACHVC010000005">
    <property type="protein sequence ID" value="MBC2605074.1"/>
    <property type="molecule type" value="Genomic_DNA"/>
</dbReference>
<comment type="caution">
    <text evidence="13">The sequence shown here is derived from an EMBL/GenBank/DDBJ whole genome shotgun (WGS) entry which is preliminary data.</text>
</comment>
<dbReference type="PANTHER" id="PTHR10067:SF17">
    <property type="entry name" value="PHOSPHATIDYLSERINE DECARBOXYLASE PROENZYME 2"/>
    <property type="match status" value="1"/>
</dbReference>
<accession>A0A7X1E785</accession>
<evidence type="ECO:0000256" key="11">
    <source>
        <dbReference type="ARBA" id="ARBA00023317"/>
    </source>
</evidence>
<reference evidence="13 14" key="1">
    <citation type="submission" date="2020-07" db="EMBL/GenBank/DDBJ databases">
        <authorList>
            <person name="Feng X."/>
        </authorList>
    </citation>
    <scope>NUCLEOTIDE SEQUENCE [LARGE SCALE GENOMIC DNA]</scope>
    <source>
        <strain evidence="13 14">JCM23202</strain>
    </source>
</reference>
<dbReference type="InterPro" id="IPR003817">
    <property type="entry name" value="PS_Dcarbxylase"/>
</dbReference>
<evidence type="ECO:0000256" key="7">
    <source>
        <dbReference type="ARBA" id="ARBA00023145"/>
    </source>
</evidence>
<name>A0A7X1E785_9BACT</name>
<keyword evidence="4" id="KW-0444">Lipid biosynthesis</keyword>
<dbReference type="PANTHER" id="PTHR10067">
    <property type="entry name" value="PHOSPHATIDYLSERINE DECARBOXYLASE"/>
    <property type="match status" value="1"/>
</dbReference>
<evidence type="ECO:0000256" key="5">
    <source>
        <dbReference type="ARBA" id="ARBA00022793"/>
    </source>
</evidence>
<keyword evidence="6" id="KW-0443">Lipid metabolism</keyword>
<evidence type="ECO:0000313" key="13">
    <source>
        <dbReference type="EMBL" id="MBC2605074.1"/>
    </source>
</evidence>
<dbReference type="GO" id="GO:0006646">
    <property type="term" value="P:phosphatidylethanolamine biosynthetic process"/>
    <property type="evidence" value="ECO:0007669"/>
    <property type="project" value="UniProtKB-UniPathway"/>
</dbReference>
<keyword evidence="5" id="KW-0210">Decarboxylase</keyword>
<dbReference type="RefSeq" id="WP_185658955.1">
    <property type="nucleotide sequence ID" value="NZ_CAWPOO010000005.1"/>
</dbReference>
<keyword evidence="8" id="KW-0594">Phospholipid biosynthesis</keyword>
<evidence type="ECO:0000256" key="9">
    <source>
        <dbReference type="ARBA" id="ARBA00023239"/>
    </source>
</evidence>
<dbReference type="GO" id="GO:0004609">
    <property type="term" value="F:phosphatidylserine decarboxylase activity"/>
    <property type="evidence" value="ECO:0007669"/>
    <property type="project" value="UniProtKB-EC"/>
</dbReference>
<keyword evidence="14" id="KW-1185">Reference proteome</keyword>
<evidence type="ECO:0000256" key="12">
    <source>
        <dbReference type="ARBA" id="ARBA00024326"/>
    </source>
</evidence>
<comment type="pathway">
    <text evidence="2">Lipid metabolism.</text>
</comment>
<dbReference type="EC" id="4.1.1.65" evidence="3"/>
<proteinExistence type="predicted"/>
<gene>
    <name evidence="13" type="primary">psd</name>
    <name evidence="13" type="ORF">H5P27_03365</name>
</gene>
<comment type="cofactor">
    <cofactor evidence="1">
        <name>pyruvate</name>
        <dbReference type="ChEBI" id="CHEBI:15361"/>
    </cofactor>
</comment>
<sequence length="297" mass="33522">MSEIRFYNRYTGEEEVEVVYGEKFLRWTYETTMGKIGLWLLAKRAIFSHWYGWRMSKPDSAAKIRPFIEKYGLDEGEFLEGIEAYSSFNDFFYRKLQNSARPLVEGEGTIALPADARHLGVPNLGAVEGLFAKGQFFDIQALLGSVSLADNYRRGTAVISRLCPVDYHRFHSPVSGRIVEQRLINGPLYSVSPIALRKSMGYLWENKRVLTVIETSNLGHVCFLAIGATCVGSIFMTAGEGQEIRMGDELGYFAFGGSCVITLFERDRVRLTDDLLEFGPKQREVYARVGDILGYAL</sequence>
<keyword evidence="9 13" id="KW-0456">Lyase</keyword>
<evidence type="ECO:0000256" key="3">
    <source>
        <dbReference type="ARBA" id="ARBA00012243"/>
    </source>
</evidence>
<dbReference type="UniPathway" id="UPA00558"/>
<evidence type="ECO:0000313" key="14">
    <source>
        <dbReference type="Proteomes" id="UP000526501"/>
    </source>
</evidence>
<protein>
    <recommendedName>
        <fullName evidence="3">phosphatidylserine decarboxylase</fullName>
        <ecNumber evidence="3">4.1.1.65</ecNumber>
    </recommendedName>
</protein>
<dbReference type="AlphaFoldDB" id="A0A7X1E785"/>
<evidence type="ECO:0000256" key="1">
    <source>
        <dbReference type="ARBA" id="ARBA00001928"/>
    </source>
</evidence>
<evidence type="ECO:0000256" key="8">
    <source>
        <dbReference type="ARBA" id="ARBA00023209"/>
    </source>
</evidence>